<evidence type="ECO:0000256" key="1">
    <source>
        <dbReference type="SAM" id="MobiDB-lite"/>
    </source>
</evidence>
<organism evidence="2 3">
    <name type="scientific">Achlya hypogyna</name>
    <name type="common">Oomycete</name>
    <name type="synonym">Protoachlya hypogyna</name>
    <dbReference type="NCBI Taxonomy" id="1202772"/>
    <lineage>
        <taxon>Eukaryota</taxon>
        <taxon>Sar</taxon>
        <taxon>Stramenopiles</taxon>
        <taxon>Oomycota</taxon>
        <taxon>Saprolegniomycetes</taxon>
        <taxon>Saprolegniales</taxon>
        <taxon>Achlyaceae</taxon>
        <taxon>Achlya</taxon>
    </lineage>
</organism>
<evidence type="ECO:0008006" key="4">
    <source>
        <dbReference type="Google" id="ProtNLM"/>
    </source>
</evidence>
<dbReference type="EMBL" id="JNBR01000026">
    <property type="protein sequence ID" value="OQS00712.1"/>
    <property type="molecule type" value="Genomic_DNA"/>
</dbReference>
<name>A0A1V9ZRP9_ACHHY</name>
<dbReference type="OrthoDB" id="76533at2759"/>
<reference evidence="2 3" key="1">
    <citation type="journal article" date="2014" name="Genome Biol. Evol.">
        <title>The secreted proteins of Achlya hypogyna and Thraustotheca clavata identify the ancestral oomycete secretome and reveal gene acquisitions by horizontal gene transfer.</title>
        <authorList>
            <person name="Misner I."/>
            <person name="Blouin N."/>
            <person name="Leonard G."/>
            <person name="Richards T.A."/>
            <person name="Lane C.E."/>
        </authorList>
    </citation>
    <scope>NUCLEOTIDE SEQUENCE [LARGE SCALE GENOMIC DNA]</scope>
    <source>
        <strain evidence="2 3">ATCC 48635</strain>
    </source>
</reference>
<protein>
    <recommendedName>
        <fullName evidence="4">Protein kinase domain-containing protein</fullName>
    </recommendedName>
</protein>
<evidence type="ECO:0000313" key="3">
    <source>
        <dbReference type="Proteomes" id="UP000243579"/>
    </source>
</evidence>
<feature type="region of interest" description="Disordered" evidence="1">
    <location>
        <begin position="39"/>
        <end position="58"/>
    </location>
</feature>
<accession>A0A1V9ZRP9</accession>
<proteinExistence type="predicted"/>
<comment type="caution">
    <text evidence="2">The sequence shown here is derived from an EMBL/GenBank/DDBJ whole genome shotgun (WGS) entry which is preliminary data.</text>
</comment>
<gene>
    <name evidence="2" type="ORF">ACHHYP_02868</name>
</gene>
<sequence>MAMLPRYDWAVLLMLPSFRACLEEDKLQCMDEAFGMVPPAPLPPPNTPDSAPAATETSKHLERYTSWKLNPSKIQSLTHAESKGTQALARVAAEHTDADGRPLELEFYASGKRGMLFVDRARTRLVKVQKHDDHGVEVIEKESRWLAIVNRASLGPRLLGTGDGYLMCEFLADGLDAIAYLQHPHVTRAHVAWFLRSVMYQCFVLDTLGINKAEMTHPMRHIIVLGTRVVFVDFEKCTYGRQRRNVTQVCQFLSSPRIVAAMAKKGHGISVDKLRAASKAYKARPHASTLEPVFRALRLT</sequence>
<dbReference type="AlphaFoldDB" id="A0A1V9ZRP9"/>
<evidence type="ECO:0000313" key="2">
    <source>
        <dbReference type="EMBL" id="OQS00712.1"/>
    </source>
</evidence>
<keyword evidence="3" id="KW-1185">Reference proteome</keyword>
<dbReference type="Proteomes" id="UP000243579">
    <property type="component" value="Unassembled WGS sequence"/>
</dbReference>